<dbReference type="PANTHER" id="PTHR47469:SF2">
    <property type="entry name" value="OS06G0597600 PROTEIN"/>
    <property type="match status" value="1"/>
</dbReference>
<dbReference type="SUPFAM" id="SSF51905">
    <property type="entry name" value="FAD/NAD(P)-binding domain"/>
    <property type="match status" value="1"/>
</dbReference>
<dbReference type="SUPFAM" id="SSF54373">
    <property type="entry name" value="FAD-linked reductases, C-terminal domain"/>
    <property type="match status" value="1"/>
</dbReference>
<keyword evidence="3" id="KW-1185">Reference proteome</keyword>
<evidence type="ECO:0000313" key="3">
    <source>
        <dbReference type="Proteomes" id="UP001179361"/>
    </source>
</evidence>
<reference evidence="2" key="1">
    <citation type="submission" date="2021-11" db="EMBL/GenBank/DDBJ databases">
        <title>The complete genome of Massilia sp sp. G4R7.</title>
        <authorList>
            <person name="Liu L."/>
            <person name="Yue J."/>
            <person name="Yuan J."/>
            <person name="Yang F."/>
            <person name="Li L."/>
        </authorList>
    </citation>
    <scope>NUCLEOTIDE SEQUENCE</scope>
    <source>
        <strain evidence="2">G4R7</strain>
    </source>
</reference>
<sequence>MSAAELPALLTGRDGRPHPFSLPPGALGDAAAARLRREADEWLAPQFRELVNVTAEPFIQAIADLAVPRMVFGRVILLGDAAFLPRPHTAGGAAKAASNALALAQALVQEDLRIDARLGHWETLQLRDGRALTERGRWMGDRIMGLQAA</sequence>
<feature type="domain" description="2,6-dihydroxypyridine 3-monooxygenase substrate binding" evidence="1">
    <location>
        <begin position="4"/>
        <end position="64"/>
    </location>
</feature>
<dbReference type="InterPro" id="IPR036188">
    <property type="entry name" value="FAD/NAD-bd_sf"/>
</dbReference>
<comment type="caution">
    <text evidence="2">The sequence shown here is derived from an EMBL/GenBank/DDBJ whole genome shotgun (WGS) entry which is preliminary data.</text>
</comment>
<dbReference type="EMBL" id="JAJNOC010000002">
    <property type="protein sequence ID" value="MCD2516379.1"/>
    <property type="molecule type" value="Genomic_DNA"/>
</dbReference>
<dbReference type="Proteomes" id="UP001179361">
    <property type="component" value="Unassembled WGS sequence"/>
</dbReference>
<dbReference type="Gene3D" id="3.50.50.60">
    <property type="entry name" value="FAD/NAD(P)-binding domain"/>
    <property type="match status" value="1"/>
</dbReference>
<accession>A0ABS8Q3Q4</accession>
<dbReference type="Pfam" id="PF22607">
    <property type="entry name" value="FAD_binding-like"/>
    <property type="match status" value="1"/>
</dbReference>
<dbReference type="InterPro" id="IPR053212">
    <property type="entry name" value="DHP_3-monooxygenase"/>
</dbReference>
<organism evidence="2 3">
    <name type="scientific">Massilia phyllostachyos</name>
    <dbReference type="NCBI Taxonomy" id="2898585"/>
    <lineage>
        <taxon>Bacteria</taxon>
        <taxon>Pseudomonadati</taxon>
        <taxon>Pseudomonadota</taxon>
        <taxon>Betaproteobacteria</taxon>
        <taxon>Burkholderiales</taxon>
        <taxon>Oxalobacteraceae</taxon>
        <taxon>Telluria group</taxon>
        <taxon>Massilia</taxon>
    </lineage>
</organism>
<evidence type="ECO:0000259" key="1">
    <source>
        <dbReference type="Pfam" id="PF22607"/>
    </source>
</evidence>
<gene>
    <name evidence="2" type="ORF">LQ564_08635</name>
</gene>
<protein>
    <recommendedName>
        <fullName evidence="1">2,6-dihydroxypyridine 3-monooxygenase substrate binding domain-containing protein</fullName>
    </recommendedName>
</protein>
<dbReference type="RefSeq" id="WP_231057698.1">
    <property type="nucleotide sequence ID" value="NZ_JAJNOC010000002.1"/>
</dbReference>
<dbReference type="PANTHER" id="PTHR47469">
    <property type="entry name" value="MONOOXYGENASE-LIKE"/>
    <property type="match status" value="1"/>
</dbReference>
<name>A0ABS8Q3Q4_9BURK</name>
<evidence type="ECO:0000313" key="2">
    <source>
        <dbReference type="EMBL" id="MCD2516379.1"/>
    </source>
</evidence>
<dbReference type="InterPro" id="IPR054707">
    <property type="entry name" value="DhpH_subs-bd"/>
</dbReference>
<proteinExistence type="predicted"/>